<sequence>MSAMPALTDTIGTVRVRSAQDNPQSKLAASDAVRRVALRTTGPSSRAILVIRSITDCRLDPQRRAAFSADLQHRVDQCWRSALPPIPAAATANAVVFRDLTELLTHYLVDLADARVGDRWWWAALHGRFAWNDTVAGILSEQMACTPSIFAELRTLGRLAHVVSVLDEPTCAQLTRTLTDVHAAPRFTRALDAVTAPAPVGKPVADCAYRAFVGTLTGIVGPARRLFAACALQLADDPLLARSSAFTHVAVAVAAAPPATEHDSAPVDDVEPRPAATDAGSAKSARHTRDPVPIPARAGPRRRQEPAPEATASPAPEPATNEPAQPRTPTPLATATAARREQFRTGAPRRQAQRPDIRSPSAARNADPIVTATGVITELGGAFFLVEFVRTLRLPERFEDDWQLASRLGWWGTIEILARSLVPRNPARARDPIWTVLTELAGGRPTFERARSIPAHAPTTDPGGLIPQAEMSTEVTWAPVDTTLAGPARHGLRRWLECTRAPLCSLLADRLDCRPDDMFEALIERRARVAHDRTHVDVHYELASATVAVRRAGLDRDPGWVPALGRVITFHFDDDLDGGG</sequence>
<evidence type="ECO:0000313" key="3">
    <source>
        <dbReference type="Proteomes" id="UP000325466"/>
    </source>
</evidence>
<keyword evidence="3" id="KW-1185">Reference proteome</keyword>
<dbReference type="RefSeq" id="WP_043802111.1">
    <property type="nucleotide sequence ID" value="NZ_JBHMBM010000025.1"/>
</dbReference>
<evidence type="ECO:0000256" key="1">
    <source>
        <dbReference type="SAM" id="MobiDB-lite"/>
    </source>
</evidence>
<organism evidence="2 3">
    <name type="scientific">Rhodococcus aetherivorans</name>
    <dbReference type="NCBI Taxonomy" id="191292"/>
    <lineage>
        <taxon>Bacteria</taxon>
        <taxon>Bacillati</taxon>
        <taxon>Actinomycetota</taxon>
        <taxon>Actinomycetes</taxon>
        <taxon>Mycobacteriales</taxon>
        <taxon>Nocardiaceae</taxon>
        <taxon>Rhodococcus</taxon>
    </lineage>
</organism>
<gene>
    <name evidence="2" type="ORF">RAJCM14343_1488</name>
</gene>
<feature type="compositionally biased region" description="Low complexity" evidence="1">
    <location>
        <begin position="307"/>
        <end position="337"/>
    </location>
</feature>
<dbReference type="Proteomes" id="UP000325466">
    <property type="component" value="Unassembled WGS sequence"/>
</dbReference>
<reference evidence="2 3" key="1">
    <citation type="journal article" date="2018" name="Biodegradation">
        <title>1,4-Dioxane degradation characteristics of Rhodococcus aetherivorans JCM 14343.</title>
        <authorList>
            <person name="Inoue D."/>
            <person name="Tsunoda T."/>
            <person name="Yamamoto N."/>
            <person name="Ike M."/>
            <person name="Sei K."/>
        </authorList>
    </citation>
    <scope>NUCLEOTIDE SEQUENCE [LARGE SCALE GENOMIC DNA]</scope>
    <source>
        <strain evidence="2 3">JCM 14343</strain>
    </source>
</reference>
<accession>A0ABQ0YI73</accession>
<evidence type="ECO:0000313" key="2">
    <source>
        <dbReference type="EMBL" id="GES36237.1"/>
    </source>
</evidence>
<protein>
    <submittedName>
        <fullName evidence="2">Uncharacterized protein</fullName>
    </submittedName>
</protein>
<feature type="region of interest" description="Disordered" evidence="1">
    <location>
        <begin position="257"/>
        <end position="365"/>
    </location>
</feature>
<proteinExistence type="predicted"/>
<name>A0ABQ0YI73_9NOCA</name>
<dbReference type="EMBL" id="BLAH01000053">
    <property type="protein sequence ID" value="GES36237.1"/>
    <property type="molecule type" value="Genomic_DNA"/>
</dbReference>
<comment type="caution">
    <text evidence="2">The sequence shown here is derived from an EMBL/GenBank/DDBJ whole genome shotgun (WGS) entry which is preliminary data.</text>
</comment>